<evidence type="ECO:0000313" key="1">
    <source>
        <dbReference type="EMBL" id="MBD9355066.1"/>
    </source>
</evidence>
<gene>
    <name evidence="1" type="ORF">IE877_04080</name>
</gene>
<proteinExistence type="predicted"/>
<evidence type="ECO:0000313" key="2">
    <source>
        <dbReference type="Proteomes" id="UP000652176"/>
    </source>
</evidence>
<dbReference type="InterPro" id="IPR003329">
    <property type="entry name" value="Cytidylyl_trans"/>
</dbReference>
<dbReference type="GO" id="GO:0016779">
    <property type="term" value="F:nucleotidyltransferase activity"/>
    <property type="evidence" value="ECO:0007669"/>
    <property type="project" value="UniProtKB-KW"/>
</dbReference>
<dbReference type="SUPFAM" id="SSF53448">
    <property type="entry name" value="Nucleotide-diphospho-sugar transferases"/>
    <property type="match status" value="1"/>
</dbReference>
<keyword evidence="1" id="KW-0548">Nucleotidyltransferase</keyword>
<dbReference type="Proteomes" id="UP000652176">
    <property type="component" value="Unassembled WGS sequence"/>
</dbReference>
<dbReference type="InterPro" id="IPR050793">
    <property type="entry name" value="CMP-NeuNAc_synthase"/>
</dbReference>
<dbReference type="Pfam" id="PF02348">
    <property type="entry name" value="CTP_transf_3"/>
    <property type="match status" value="1"/>
</dbReference>
<reference evidence="1 2" key="1">
    <citation type="submission" date="2020-09" db="EMBL/GenBank/DDBJ databases">
        <title>Methylomonas albis sp. nov. and Methylomonas fluvii sp. nov.: Two cold-adapted methanotrophs from the River Elbe and an amended description of Methylovulum psychrotolerans strain Eb1.</title>
        <authorList>
            <person name="Bussmann I.K."/>
            <person name="Klings K.-W."/>
            <person name="Warnstedt J."/>
            <person name="Hoppert M."/>
            <person name="Saborowski A."/>
            <person name="Horn F."/>
            <person name="Liebner S."/>
        </authorList>
    </citation>
    <scope>NUCLEOTIDE SEQUENCE [LARGE SCALE GENOMIC DNA]</scope>
    <source>
        <strain evidence="1 2">EbA</strain>
    </source>
</reference>
<name>A0ABR9CW42_9GAMM</name>
<protein>
    <submittedName>
        <fullName evidence="1">Acylneuraminate cytidylyltransferase family protein</fullName>
    </submittedName>
</protein>
<organism evidence="1 2">
    <name type="scientific">Methylomonas albis</name>
    <dbReference type="NCBI Taxonomy" id="1854563"/>
    <lineage>
        <taxon>Bacteria</taxon>
        <taxon>Pseudomonadati</taxon>
        <taxon>Pseudomonadota</taxon>
        <taxon>Gammaproteobacteria</taxon>
        <taxon>Methylococcales</taxon>
        <taxon>Methylococcaceae</taxon>
        <taxon>Methylomonas</taxon>
    </lineage>
</organism>
<dbReference type="PANTHER" id="PTHR21485">
    <property type="entry name" value="HAD SUPERFAMILY MEMBERS CMAS AND KDSC"/>
    <property type="match status" value="1"/>
</dbReference>
<dbReference type="InterPro" id="IPR029044">
    <property type="entry name" value="Nucleotide-diphossugar_trans"/>
</dbReference>
<dbReference type="Gene3D" id="3.90.550.10">
    <property type="entry name" value="Spore Coat Polysaccharide Biosynthesis Protein SpsA, Chain A"/>
    <property type="match status" value="1"/>
</dbReference>
<sequence>MQINTLIVIPARSGSKGVADKNIKLLGDKPLLSWTATAVSEANLSDCLAILSTDSANYADVAERIGLSAPFLRPADFSTDTASAIQVAEHALDWFLHTYGYLPDWLMWLQPTSPFRSPTIIRQAWSILKSGQAEAVVGCKEIHRDLTTLFRVESGFMQPLDSDKPTQTSRQQSQPLLTPNGAMYLCKTDYLLEHKSFYPPKTVPLVTNAIQSLDIDTEEDWAIAEAYIKQGLV</sequence>
<comment type="caution">
    <text evidence="1">The sequence shown here is derived from an EMBL/GenBank/DDBJ whole genome shotgun (WGS) entry which is preliminary data.</text>
</comment>
<dbReference type="CDD" id="cd02513">
    <property type="entry name" value="CMP-NeuAc_Synthase"/>
    <property type="match status" value="1"/>
</dbReference>
<dbReference type="PANTHER" id="PTHR21485:SF6">
    <property type="entry name" value="N-ACYLNEURAMINATE CYTIDYLYLTRANSFERASE-RELATED"/>
    <property type="match status" value="1"/>
</dbReference>
<dbReference type="RefSeq" id="WP_192373471.1">
    <property type="nucleotide sequence ID" value="NZ_CAJHIV010000001.1"/>
</dbReference>
<keyword evidence="2" id="KW-1185">Reference proteome</keyword>
<dbReference type="EMBL" id="JACXSS010000001">
    <property type="protein sequence ID" value="MBD9355066.1"/>
    <property type="molecule type" value="Genomic_DNA"/>
</dbReference>
<accession>A0ABR9CW42</accession>
<keyword evidence="1" id="KW-0808">Transferase</keyword>